<gene>
    <name evidence="7" type="ORF">AMTR_s00184p00057160</name>
</gene>
<organism evidence="7 8">
    <name type="scientific">Amborella trichopoda</name>
    <dbReference type="NCBI Taxonomy" id="13333"/>
    <lineage>
        <taxon>Eukaryota</taxon>
        <taxon>Viridiplantae</taxon>
        <taxon>Streptophyta</taxon>
        <taxon>Embryophyta</taxon>
        <taxon>Tracheophyta</taxon>
        <taxon>Spermatophyta</taxon>
        <taxon>Magnoliopsida</taxon>
        <taxon>Amborellales</taxon>
        <taxon>Amborellaceae</taxon>
        <taxon>Amborella</taxon>
    </lineage>
</organism>
<evidence type="ECO:0000313" key="8">
    <source>
        <dbReference type="Proteomes" id="UP000017836"/>
    </source>
</evidence>
<proteinExistence type="inferred from homology"/>
<sequence length="249" mass="27116">VTGDQLSASGNPHEIELLLPFLEDKSMEACSTKEVAGLLVLYGSIYASGHLGPKEPVSQAVSDIKGDIITSLRSRLDIICDEAEQYSGSNSEGGGSPFDGKSSSNSLNPLFLHEWRQPSNLPFPRRVLFPWIEGIFICDYLQPSESFEDVKVHGKELMSMEDEMNPSDILEVEIKGPTLAMRPFWDVVSCNSLAELEERRRKSKDVSSTGTGGQRVTNHSNLNLLAALAILLLAILIGVGMILSGPKSI</sequence>
<evidence type="ECO:0000256" key="4">
    <source>
        <dbReference type="ARBA" id="ARBA00022989"/>
    </source>
</evidence>
<evidence type="ECO:0000313" key="7">
    <source>
        <dbReference type="EMBL" id="ERN11976.1"/>
    </source>
</evidence>
<evidence type="ECO:0000256" key="2">
    <source>
        <dbReference type="ARBA" id="ARBA00010131"/>
    </source>
</evidence>
<dbReference type="Pfam" id="PF14778">
    <property type="entry name" value="ODR4-like"/>
    <property type="match status" value="1"/>
</dbReference>
<evidence type="ECO:0000256" key="5">
    <source>
        <dbReference type="ARBA" id="ARBA00023136"/>
    </source>
</evidence>
<dbReference type="KEGG" id="atr:18440179"/>
<evidence type="ECO:0000256" key="3">
    <source>
        <dbReference type="ARBA" id="ARBA00022692"/>
    </source>
</evidence>
<dbReference type="GO" id="GO:0016020">
    <property type="term" value="C:membrane"/>
    <property type="evidence" value="ECO:0007669"/>
    <property type="project" value="UniProtKB-SubCell"/>
</dbReference>
<keyword evidence="4 6" id="KW-1133">Transmembrane helix</keyword>
<keyword evidence="3 6" id="KW-0812">Transmembrane</keyword>
<dbReference type="AlphaFoldDB" id="W1PW59"/>
<dbReference type="OrthoDB" id="21458at2759"/>
<protein>
    <submittedName>
        <fullName evidence="7">Uncharacterized protein</fullName>
    </submittedName>
</protein>
<dbReference type="EMBL" id="KI392652">
    <property type="protein sequence ID" value="ERN11976.1"/>
    <property type="molecule type" value="Genomic_DNA"/>
</dbReference>
<keyword evidence="5 6" id="KW-0472">Membrane</keyword>
<feature type="transmembrane region" description="Helical" evidence="6">
    <location>
        <begin position="224"/>
        <end position="243"/>
    </location>
</feature>
<comment type="subcellular location">
    <subcellularLocation>
        <location evidence="1">Membrane</location>
    </subcellularLocation>
</comment>
<name>W1PW59_AMBTC</name>
<dbReference type="HOGENOM" id="CLU_048358_1_0_1"/>
<comment type="similarity">
    <text evidence="2">Belongs to the ODR-4 family.</text>
</comment>
<dbReference type="InterPro" id="IPR029454">
    <property type="entry name" value="ODR-4-like"/>
</dbReference>
<accession>W1PW59</accession>
<dbReference type="PANTHER" id="PTHR33966">
    <property type="entry name" value="PROTEIN ODR-4 HOMOLOG"/>
    <property type="match status" value="1"/>
</dbReference>
<dbReference type="PANTHER" id="PTHR33966:SF1">
    <property type="entry name" value="PROTEIN ODR-4 HOMOLOG"/>
    <property type="match status" value="1"/>
</dbReference>
<dbReference type="Proteomes" id="UP000017836">
    <property type="component" value="Unassembled WGS sequence"/>
</dbReference>
<reference evidence="8" key="1">
    <citation type="journal article" date="2013" name="Science">
        <title>The Amborella genome and the evolution of flowering plants.</title>
        <authorList>
            <consortium name="Amborella Genome Project"/>
        </authorList>
    </citation>
    <scope>NUCLEOTIDE SEQUENCE [LARGE SCALE GENOMIC DNA]</scope>
</reference>
<dbReference type="eggNOG" id="KOG4703">
    <property type="taxonomic scope" value="Eukaryota"/>
</dbReference>
<evidence type="ECO:0000256" key="1">
    <source>
        <dbReference type="ARBA" id="ARBA00004370"/>
    </source>
</evidence>
<evidence type="ECO:0000256" key="6">
    <source>
        <dbReference type="SAM" id="Phobius"/>
    </source>
</evidence>
<feature type="non-terminal residue" evidence="7">
    <location>
        <position position="1"/>
    </location>
</feature>
<keyword evidence="8" id="KW-1185">Reference proteome</keyword>